<reference evidence="2" key="1">
    <citation type="submission" date="2022-08" db="EMBL/GenBank/DDBJ databases">
        <authorList>
            <person name="Marques A."/>
        </authorList>
    </citation>
    <scope>NUCLEOTIDE SEQUENCE</scope>
    <source>
        <strain evidence="2">RhyPub2mFocal</strain>
        <tissue evidence="2">Leaves</tissue>
    </source>
</reference>
<dbReference type="PANTHER" id="PTHR37210:SF2">
    <property type="entry name" value="PROTEIN CHLOROPLAST VESICULATION"/>
    <property type="match status" value="1"/>
</dbReference>
<dbReference type="InterPro" id="IPR053350">
    <property type="entry name" value="CV_Inducer"/>
</dbReference>
<comment type="caution">
    <text evidence="2">The sequence shown here is derived from an EMBL/GenBank/DDBJ whole genome shotgun (WGS) entry which is preliminary data.</text>
</comment>
<dbReference type="PANTHER" id="PTHR37210">
    <property type="entry name" value="EXPRESSED PROTEIN"/>
    <property type="match status" value="1"/>
</dbReference>
<evidence type="ECO:0000313" key="2">
    <source>
        <dbReference type="EMBL" id="KAJ4806461.1"/>
    </source>
</evidence>
<name>A0AAV8GS89_9POAL</name>
<proteinExistence type="predicted"/>
<dbReference type="Proteomes" id="UP001140206">
    <property type="component" value="Chromosome 1"/>
</dbReference>
<evidence type="ECO:0000313" key="3">
    <source>
        <dbReference type="Proteomes" id="UP001140206"/>
    </source>
</evidence>
<evidence type="ECO:0000256" key="1">
    <source>
        <dbReference type="SAM" id="MobiDB-lite"/>
    </source>
</evidence>
<dbReference type="EMBL" id="JAMFTS010000001">
    <property type="protein sequence ID" value="KAJ4806461.1"/>
    <property type="molecule type" value="Genomic_DNA"/>
</dbReference>
<organism evidence="2 3">
    <name type="scientific">Rhynchospora pubera</name>
    <dbReference type="NCBI Taxonomy" id="906938"/>
    <lineage>
        <taxon>Eukaryota</taxon>
        <taxon>Viridiplantae</taxon>
        <taxon>Streptophyta</taxon>
        <taxon>Embryophyta</taxon>
        <taxon>Tracheophyta</taxon>
        <taxon>Spermatophyta</taxon>
        <taxon>Magnoliopsida</taxon>
        <taxon>Liliopsida</taxon>
        <taxon>Poales</taxon>
        <taxon>Cyperaceae</taxon>
        <taxon>Cyperoideae</taxon>
        <taxon>Rhynchosporeae</taxon>
        <taxon>Rhynchospora</taxon>
    </lineage>
</organism>
<feature type="compositionally biased region" description="Low complexity" evidence="1">
    <location>
        <begin position="154"/>
        <end position="168"/>
    </location>
</feature>
<accession>A0AAV8GS89</accession>
<sequence length="194" mass="21491">MPSSDGVRHVPLKRSTVHVPIDSRDQTDDLFTTFTYIRLIKPSFVDLFPDLSPSLSLVLFKTNMALTINCCLKPSTRSTPPGLPLKDQSDWRKKCVATMACVIISSTAGMTNGQDFATAREIRPMDVSVTRSTRWSDKRSCPPWRQNLLENIVPENLPRPSNSRRSNSVTTRQTGGDSGVGGKLIGFDKSCFSL</sequence>
<keyword evidence="3" id="KW-1185">Reference proteome</keyword>
<protein>
    <submittedName>
        <fullName evidence="2">Histone deacetylase-like protein</fullName>
    </submittedName>
</protein>
<feature type="region of interest" description="Disordered" evidence="1">
    <location>
        <begin position="152"/>
        <end position="181"/>
    </location>
</feature>
<dbReference type="AlphaFoldDB" id="A0AAV8GS89"/>
<gene>
    <name evidence="2" type="ORF">LUZ62_019027</name>
</gene>